<reference evidence="2" key="1">
    <citation type="submission" date="2015-07" db="EMBL/GenBank/DDBJ databases">
        <title>Draft genome sequence of Acetobacterium bakii DSM 8293, a potential psychrophilic chemical producer through syngas fermentation.</title>
        <authorList>
            <person name="Song Y."/>
            <person name="Hwang S."/>
            <person name="Cho B.-K."/>
        </authorList>
    </citation>
    <scope>NUCLEOTIDE SEQUENCE [LARGE SCALE GENOMIC DNA]</scope>
    <source>
        <strain evidence="2">DSM 8239</strain>
    </source>
</reference>
<sequence length="255" mass="28853">MKIEFFDTTDHMVYGHEGWLVPGTNHVHEGDAVEVFIRWGHNMEAHGLARKEGLTACVVLPDGNTEELCIEGYDADCYVTRYTPVQKGLYHFIGKYVGLYVIDQQGKHQRGTLKDYPDAQSATSFTQYSHMTMMVGHNITLDLIPEMLKLPLRVEADEYTKWQPGEEIGFQLLTADGFLADTEIDLAFKDESDKAVVQSKLKTDARGKLSVNAKEAGQYLLIARNLVPVGEAGLYSDTKYTNTYYFNVRKRKVKN</sequence>
<dbReference type="STRING" id="52689.AKG39_15675"/>
<dbReference type="InterPro" id="IPR019613">
    <property type="entry name" value="DUF4198"/>
</dbReference>
<dbReference type="Proteomes" id="UP000036873">
    <property type="component" value="Unassembled WGS sequence"/>
</dbReference>
<organism evidence="1 2">
    <name type="scientific">Acetobacterium bakii</name>
    <dbReference type="NCBI Taxonomy" id="52689"/>
    <lineage>
        <taxon>Bacteria</taxon>
        <taxon>Bacillati</taxon>
        <taxon>Bacillota</taxon>
        <taxon>Clostridia</taxon>
        <taxon>Eubacteriales</taxon>
        <taxon>Eubacteriaceae</taxon>
        <taxon>Acetobacterium</taxon>
    </lineage>
</organism>
<dbReference type="AlphaFoldDB" id="A0A0L6TWU9"/>
<evidence type="ECO:0000313" key="2">
    <source>
        <dbReference type="Proteomes" id="UP000036873"/>
    </source>
</evidence>
<proteinExistence type="predicted"/>
<keyword evidence="2" id="KW-1185">Reference proteome</keyword>
<protein>
    <submittedName>
        <fullName evidence="1">Uncharacterized protein</fullName>
    </submittedName>
</protein>
<name>A0A0L6TWU9_9FIRM</name>
<accession>A0A0L6TWU9</accession>
<evidence type="ECO:0000313" key="1">
    <source>
        <dbReference type="EMBL" id="KNZ40746.1"/>
    </source>
</evidence>
<dbReference type="Pfam" id="PF10670">
    <property type="entry name" value="DUF4198"/>
    <property type="match status" value="1"/>
</dbReference>
<gene>
    <name evidence="1" type="ORF">AKG39_15675</name>
</gene>
<dbReference type="RefSeq" id="WP_050741349.1">
    <property type="nucleotide sequence ID" value="NZ_LGYO01000044.1"/>
</dbReference>
<dbReference type="EMBL" id="LGYO01000044">
    <property type="protein sequence ID" value="KNZ40746.1"/>
    <property type="molecule type" value="Genomic_DNA"/>
</dbReference>
<comment type="caution">
    <text evidence="1">The sequence shown here is derived from an EMBL/GenBank/DDBJ whole genome shotgun (WGS) entry which is preliminary data.</text>
</comment>